<organism evidence="1 2">
    <name type="scientific">Lactuca sativa</name>
    <name type="common">Garden lettuce</name>
    <dbReference type="NCBI Taxonomy" id="4236"/>
    <lineage>
        <taxon>Eukaryota</taxon>
        <taxon>Viridiplantae</taxon>
        <taxon>Streptophyta</taxon>
        <taxon>Embryophyta</taxon>
        <taxon>Tracheophyta</taxon>
        <taxon>Spermatophyta</taxon>
        <taxon>Magnoliopsida</taxon>
        <taxon>eudicotyledons</taxon>
        <taxon>Gunneridae</taxon>
        <taxon>Pentapetalae</taxon>
        <taxon>asterids</taxon>
        <taxon>campanulids</taxon>
        <taxon>Asterales</taxon>
        <taxon>Asteraceae</taxon>
        <taxon>Cichorioideae</taxon>
        <taxon>Cichorieae</taxon>
        <taxon>Lactucinae</taxon>
        <taxon>Lactuca</taxon>
    </lineage>
</organism>
<comment type="caution">
    <text evidence="1">The sequence shown here is derived from an EMBL/GenBank/DDBJ whole genome shotgun (WGS) entry which is preliminary data.</text>
</comment>
<reference evidence="1 2" key="1">
    <citation type="journal article" date="2017" name="Nat. Commun.">
        <title>Genome assembly with in vitro proximity ligation data and whole-genome triplication in lettuce.</title>
        <authorList>
            <person name="Reyes-Chin-Wo S."/>
            <person name="Wang Z."/>
            <person name="Yang X."/>
            <person name="Kozik A."/>
            <person name="Arikit S."/>
            <person name="Song C."/>
            <person name="Xia L."/>
            <person name="Froenicke L."/>
            <person name="Lavelle D.O."/>
            <person name="Truco M.J."/>
            <person name="Xia R."/>
            <person name="Zhu S."/>
            <person name="Xu C."/>
            <person name="Xu H."/>
            <person name="Xu X."/>
            <person name="Cox K."/>
            <person name="Korf I."/>
            <person name="Meyers B.C."/>
            <person name="Michelmore R.W."/>
        </authorList>
    </citation>
    <scope>NUCLEOTIDE SEQUENCE [LARGE SCALE GENOMIC DNA]</scope>
    <source>
        <strain evidence="2">cv. Salinas</strain>
        <tissue evidence="1">Seedlings</tissue>
    </source>
</reference>
<sequence length="140" mass="16869">MLSRFFITRNQFQVTHILVQDVVNICDFDVPAKEQTCWKLTNHGRHFWNSRNNMTRLEKYGYFEWKYEEQEEGYHKNNVYSLKHKLDAKEDLSMINNLRTRMVELEFLLAKEKSMVEIVRMNVSIMGEVHRPSGMLAFLY</sequence>
<protein>
    <submittedName>
        <fullName evidence="1">Uncharacterized protein</fullName>
    </submittedName>
</protein>
<dbReference type="AlphaFoldDB" id="A0A9R1UNE1"/>
<dbReference type="Proteomes" id="UP000235145">
    <property type="component" value="Unassembled WGS sequence"/>
</dbReference>
<accession>A0A9R1UNE1</accession>
<keyword evidence="2" id="KW-1185">Reference proteome</keyword>
<evidence type="ECO:0000313" key="1">
    <source>
        <dbReference type="EMBL" id="KAJ0190098.1"/>
    </source>
</evidence>
<name>A0A9R1UNE1_LACSA</name>
<proteinExistence type="predicted"/>
<gene>
    <name evidence="1" type="ORF">LSAT_V11C800409010</name>
</gene>
<evidence type="ECO:0000313" key="2">
    <source>
        <dbReference type="Proteomes" id="UP000235145"/>
    </source>
</evidence>
<dbReference type="EMBL" id="NBSK02000008">
    <property type="protein sequence ID" value="KAJ0190098.1"/>
    <property type="molecule type" value="Genomic_DNA"/>
</dbReference>